<dbReference type="Pfam" id="PF07849">
    <property type="entry name" value="DUF1641"/>
    <property type="match status" value="1"/>
</dbReference>
<gene>
    <name evidence="2" type="ORF">GCM10007116_12560</name>
    <name evidence="1" type="ORF">HS1genome_2217</name>
</gene>
<reference evidence="3" key="2">
    <citation type="submission" date="2018-04" db="EMBL/GenBank/DDBJ databases">
        <title>Complete genome sequence of Sulfodiicoccus acidiphilus strain HS-1.</title>
        <authorList>
            <person name="Sakai H.D."/>
            <person name="Kurosawa N."/>
        </authorList>
    </citation>
    <scope>NUCLEOTIDE SEQUENCE [LARGE SCALE GENOMIC DNA]</scope>
    <source>
        <strain evidence="3">HS-1</strain>
    </source>
</reference>
<reference evidence="1" key="3">
    <citation type="journal article" date="2019" name="BMC Res. Notes">
        <title>Complete genome sequence of the Sulfodiicoccus acidiphilus strain HS-1T, the first crenarchaeon that lacks polB3, isolated from an acidic hot spring in Ohwaku-dani, Hakone, Japan.</title>
        <authorList>
            <person name="Sakai H.D."/>
            <person name="Kurosawa N."/>
        </authorList>
    </citation>
    <scope>NUCLEOTIDE SEQUENCE</scope>
    <source>
        <strain evidence="1">HS-1</strain>
    </source>
</reference>
<dbReference type="Proteomes" id="UP000276741">
    <property type="component" value="Chromosome"/>
</dbReference>
<dbReference type="Proteomes" id="UP000616143">
    <property type="component" value="Unassembled WGS sequence"/>
</dbReference>
<evidence type="ECO:0000313" key="1">
    <source>
        <dbReference type="EMBL" id="BBD73828.1"/>
    </source>
</evidence>
<reference evidence="2" key="1">
    <citation type="journal article" date="2014" name="Int. J. Syst. Evol. Microbiol.">
        <title>Complete genome sequence of Corynebacterium casei LMG S-19264T (=DSM 44701T), isolated from a smear-ripened cheese.</title>
        <authorList>
            <consortium name="US DOE Joint Genome Institute (JGI-PGF)"/>
            <person name="Walter F."/>
            <person name="Albersmeier A."/>
            <person name="Kalinowski J."/>
            <person name="Ruckert C."/>
        </authorList>
    </citation>
    <scope>NUCLEOTIDE SEQUENCE</scope>
    <source>
        <strain evidence="2">JCM 31740</strain>
    </source>
</reference>
<dbReference type="KEGG" id="sacd:HS1genome_2217"/>
<dbReference type="EMBL" id="BMQS01000010">
    <property type="protein sequence ID" value="GGT96450.1"/>
    <property type="molecule type" value="Genomic_DNA"/>
</dbReference>
<proteinExistence type="predicted"/>
<keyword evidence="3" id="KW-1185">Reference proteome</keyword>
<evidence type="ECO:0000313" key="3">
    <source>
        <dbReference type="Proteomes" id="UP000276741"/>
    </source>
</evidence>
<organism evidence="1 3">
    <name type="scientific">Sulfodiicoccus acidiphilus</name>
    <dbReference type="NCBI Taxonomy" id="1670455"/>
    <lineage>
        <taxon>Archaea</taxon>
        <taxon>Thermoproteota</taxon>
        <taxon>Thermoprotei</taxon>
        <taxon>Sulfolobales</taxon>
        <taxon>Sulfolobaceae</taxon>
        <taxon>Sulfodiicoccus</taxon>
    </lineage>
</organism>
<evidence type="ECO:0000313" key="2">
    <source>
        <dbReference type="EMBL" id="GGT96450.1"/>
    </source>
</evidence>
<dbReference type="InterPro" id="IPR012440">
    <property type="entry name" value="DUF1641"/>
</dbReference>
<evidence type="ECO:0008006" key="4">
    <source>
        <dbReference type="Google" id="ProtNLM"/>
    </source>
</evidence>
<dbReference type="AlphaFoldDB" id="A0A348B6M6"/>
<accession>A0A348B6M6</accession>
<sequence>MVELMNQKGVLSFLEAFVERWDDVLAVAADWVATSKVPSNALLLYEGLNKAEIDGSTPTLSQILRELNDPAVRRGLMFFLSFLKAIGSAAEHKEGKSPQTGGH</sequence>
<dbReference type="EMBL" id="AP018553">
    <property type="protein sequence ID" value="BBD73828.1"/>
    <property type="molecule type" value="Genomic_DNA"/>
</dbReference>
<protein>
    <recommendedName>
        <fullName evidence="4">DUF1641 domain-containing protein</fullName>
    </recommendedName>
</protein>
<name>A0A348B6M6_9CREN</name>
<reference evidence="2" key="4">
    <citation type="submission" date="2020-09" db="EMBL/GenBank/DDBJ databases">
        <authorList>
            <person name="Sun Q."/>
            <person name="Ohkuma M."/>
        </authorList>
    </citation>
    <scope>NUCLEOTIDE SEQUENCE</scope>
    <source>
        <strain evidence="2">JCM 31740</strain>
    </source>
</reference>